<proteinExistence type="predicted"/>
<organism evidence="1 2">
    <name type="scientific">Euphydryas editha</name>
    <name type="common">Edith's checkerspot</name>
    <dbReference type="NCBI Taxonomy" id="104508"/>
    <lineage>
        <taxon>Eukaryota</taxon>
        <taxon>Metazoa</taxon>
        <taxon>Ecdysozoa</taxon>
        <taxon>Arthropoda</taxon>
        <taxon>Hexapoda</taxon>
        <taxon>Insecta</taxon>
        <taxon>Pterygota</taxon>
        <taxon>Neoptera</taxon>
        <taxon>Endopterygota</taxon>
        <taxon>Lepidoptera</taxon>
        <taxon>Glossata</taxon>
        <taxon>Ditrysia</taxon>
        <taxon>Papilionoidea</taxon>
        <taxon>Nymphalidae</taxon>
        <taxon>Nymphalinae</taxon>
        <taxon>Euphydryas</taxon>
    </lineage>
</organism>
<accession>A0AAU9T8Z5</accession>
<name>A0AAU9T8Z5_EUPED</name>
<dbReference type="Proteomes" id="UP001153954">
    <property type="component" value="Unassembled WGS sequence"/>
</dbReference>
<gene>
    <name evidence="1" type="ORF">EEDITHA_LOCUS182</name>
</gene>
<protein>
    <submittedName>
        <fullName evidence="1">Uncharacterized protein</fullName>
    </submittedName>
</protein>
<dbReference type="EMBL" id="CAKOGL010000001">
    <property type="protein sequence ID" value="CAH2083501.1"/>
    <property type="molecule type" value="Genomic_DNA"/>
</dbReference>
<evidence type="ECO:0000313" key="1">
    <source>
        <dbReference type="EMBL" id="CAH2083501.1"/>
    </source>
</evidence>
<dbReference type="AlphaFoldDB" id="A0AAU9T8Z5"/>
<sequence>MNGLTRFPLFLSTPGIGDFRKPCSTDEDDDIQPSGMAHYSPRELLAAANKAARNIGDNIKHPTAKLNKGDSANVNRELTYISEVVSHMALALSESERSVDTSKARVVILQSCLEEEKTRSSISGIKAEQVAAAIAATANSTISGKKQTYAEKLMAQTGPVVAVYPSEKGAALKTADDTKSALKTSVAPAALNIKVDKVRRLAGAGVLVQTKTREDLEKLKLAIPPTLRASEPKRRQPLVALRNLEGKASISQPF</sequence>
<keyword evidence="2" id="KW-1185">Reference proteome</keyword>
<comment type="caution">
    <text evidence="1">The sequence shown here is derived from an EMBL/GenBank/DDBJ whole genome shotgun (WGS) entry which is preliminary data.</text>
</comment>
<evidence type="ECO:0000313" key="2">
    <source>
        <dbReference type="Proteomes" id="UP001153954"/>
    </source>
</evidence>
<reference evidence="1" key="1">
    <citation type="submission" date="2022-03" db="EMBL/GenBank/DDBJ databases">
        <authorList>
            <person name="Tunstrom K."/>
        </authorList>
    </citation>
    <scope>NUCLEOTIDE SEQUENCE</scope>
</reference>